<evidence type="ECO:0000313" key="3">
    <source>
        <dbReference type="EMBL" id="GAA2626322.1"/>
    </source>
</evidence>
<name>A0ABP6CQV5_9ACTN</name>
<organism evidence="3 4">
    <name type="scientific">Actinomadura fulvescens</name>
    <dbReference type="NCBI Taxonomy" id="46160"/>
    <lineage>
        <taxon>Bacteria</taxon>
        <taxon>Bacillati</taxon>
        <taxon>Actinomycetota</taxon>
        <taxon>Actinomycetes</taxon>
        <taxon>Streptosporangiales</taxon>
        <taxon>Thermomonosporaceae</taxon>
        <taxon>Actinomadura</taxon>
    </lineage>
</organism>
<evidence type="ECO:0000313" key="4">
    <source>
        <dbReference type="Proteomes" id="UP001501509"/>
    </source>
</evidence>
<reference evidence="4" key="1">
    <citation type="journal article" date="2019" name="Int. J. Syst. Evol. Microbiol.">
        <title>The Global Catalogue of Microorganisms (GCM) 10K type strain sequencing project: providing services to taxonomists for standard genome sequencing and annotation.</title>
        <authorList>
            <consortium name="The Broad Institute Genomics Platform"/>
            <consortium name="The Broad Institute Genome Sequencing Center for Infectious Disease"/>
            <person name="Wu L."/>
            <person name="Ma J."/>
        </authorList>
    </citation>
    <scope>NUCLEOTIDE SEQUENCE [LARGE SCALE GENOMIC DNA]</scope>
    <source>
        <strain evidence="4">JCM 6833</strain>
    </source>
</reference>
<sequence length="141" mass="14249">MRTQILRGLASGLGAGALIAFSAGLATAGSATPATTSHAPHDASYAAENLTDRSEAPRTGAVPPSGGSGGVTPPSTDSLRCWDAYLSGSTFAISCSGNNFYIWTDCSNGYRYTVGPFSGSYRITITCPGGSRPLQGGAYGS</sequence>
<dbReference type="Proteomes" id="UP001501509">
    <property type="component" value="Unassembled WGS sequence"/>
</dbReference>
<feature type="signal peptide" evidence="2">
    <location>
        <begin position="1"/>
        <end position="28"/>
    </location>
</feature>
<gene>
    <name evidence="3" type="ORF">GCM10010411_74010</name>
</gene>
<protein>
    <submittedName>
        <fullName evidence="3">Uncharacterized protein</fullName>
    </submittedName>
</protein>
<evidence type="ECO:0000256" key="2">
    <source>
        <dbReference type="SAM" id="SignalP"/>
    </source>
</evidence>
<comment type="caution">
    <text evidence="3">The sequence shown here is derived from an EMBL/GenBank/DDBJ whole genome shotgun (WGS) entry which is preliminary data.</text>
</comment>
<dbReference type="RefSeq" id="WP_344547157.1">
    <property type="nucleotide sequence ID" value="NZ_BAAATD010000013.1"/>
</dbReference>
<accession>A0ABP6CQV5</accession>
<keyword evidence="4" id="KW-1185">Reference proteome</keyword>
<feature type="region of interest" description="Disordered" evidence="1">
    <location>
        <begin position="32"/>
        <end position="74"/>
    </location>
</feature>
<dbReference type="EMBL" id="BAAATD010000013">
    <property type="protein sequence ID" value="GAA2626322.1"/>
    <property type="molecule type" value="Genomic_DNA"/>
</dbReference>
<keyword evidence="2" id="KW-0732">Signal</keyword>
<feature type="chain" id="PRO_5045045040" evidence="2">
    <location>
        <begin position="29"/>
        <end position="141"/>
    </location>
</feature>
<proteinExistence type="predicted"/>
<evidence type="ECO:0000256" key="1">
    <source>
        <dbReference type="SAM" id="MobiDB-lite"/>
    </source>
</evidence>